<protein>
    <recommendedName>
        <fullName evidence="4">DnaT DNA-binding domain-containing protein</fullName>
    </recommendedName>
</protein>
<organism evidence="2 3">
    <name type="scientific">Campylobacter suis</name>
    <dbReference type="NCBI Taxonomy" id="2790657"/>
    <lineage>
        <taxon>Bacteria</taxon>
        <taxon>Pseudomonadati</taxon>
        <taxon>Campylobacterota</taxon>
        <taxon>Epsilonproteobacteria</taxon>
        <taxon>Campylobacterales</taxon>
        <taxon>Campylobacteraceae</taxon>
        <taxon>Campylobacter</taxon>
    </lineage>
</organism>
<gene>
    <name evidence="2" type="ORF">LMG8286_01218</name>
</gene>
<evidence type="ECO:0000313" key="3">
    <source>
        <dbReference type="Proteomes" id="UP000789359"/>
    </source>
</evidence>
<dbReference type="RefSeq" id="WP_230056972.1">
    <property type="nucleotide sequence ID" value="NZ_CAJHOE010000002.1"/>
</dbReference>
<evidence type="ECO:0008006" key="4">
    <source>
        <dbReference type="Google" id="ProtNLM"/>
    </source>
</evidence>
<name>A0ABN7KBD5_9BACT</name>
<dbReference type="EMBL" id="CAJHOE010000002">
    <property type="protein sequence ID" value="CAD7288250.1"/>
    <property type="molecule type" value="Genomic_DNA"/>
</dbReference>
<feature type="region of interest" description="Disordered" evidence="1">
    <location>
        <begin position="126"/>
        <end position="156"/>
    </location>
</feature>
<comment type="caution">
    <text evidence="2">The sequence shown here is derived from an EMBL/GenBank/DDBJ whole genome shotgun (WGS) entry which is preliminary data.</text>
</comment>
<evidence type="ECO:0000313" key="2">
    <source>
        <dbReference type="EMBL" id="CAD7288250.1"/>
    </source>
</evidence>
<sequence>MNNQAFLRELNAKIIAFYPLYAKYTGSITAGLLLSQIIYCFSSLKRNKIFKTDAELRNETMLSIDELKSAKRKLKECPFLTISVEGLPAKTFYEINWEKYYDTMVVFANEVERSTLNNNNIAPLKKDKENAQNGSCDSRQCYGGNSTNPDVENPPTYYTENTTENLSENSFTHAREENQQPKIQTKPNTPVVNLPDFLDPEFFDDYMQYLQEKGWRPTTMELDMKFRDWRKWHNEGVDVNKAIERCMSSGYRSPIKTKADTNNDINLTQEEKNYLARGGTLERIMEIRQFNTATARYEDRTQRSYEYASIRI</sequence>
<evidence type="ECO:0000256" key="1">
    <source>
        <dbReference type="SAM" id="MobiDB-lite"/>
    </source>
</evidence>
<feature type="region of interest" description="Disordered" evidence="1">
    <location>
        <begin position="169"/>
        <end position="191"/>
    </location>
</feature>
<reference evidence="2 3" key="1">
    <citation type="submission" date="2020-11" db="EMBL/GenBank/DDBJ databases">
        <authorList>
            <person name="Peeters C."/>
        </authorList>
    </citation>
    <scope>NUCLEOTIDE SEQUENCE [LARGE SCALE GENOMIC DNA]</scope>
    <source>
        <strain evidence="2 3">LMG 8286</strain>
    </source>
</reference>
<proteinExistence type="predicted"/>
<dbReference type="Proteomes" id="UP000789359">
    <property type="component" value="Unassembled WGS sequence"/>
</dbReference>
<keyword evidence="3" id="KW-1185">Reference proteome</keyword>
<accession>A0ABN7KBD5</accession>
<feature type="compositionally biased region" description="Polar residues" evidence="1">
    <location>
        <begin position="180"/>
        <end position="191"/>
    </location>
</feature>
<feature type="compositionally biased region" description="Polar residues" evidence="1">
    <location>
        <begin position="131"/>
        <end position="156"/>
    </location>
</feature>